<reference evidence="4 5" key="1">
    <citation type="submission" date="2020-06" db="EMBL/GenBank/DDBJ databases">
        <title>Oricola thermophila sp. nov. isolated from a tidal sediments.</title>
        <authorList>
            <person name="Kwon K.K."/>
            <person name="Yang S.-H."/>
            <person name="Park M.-J."/>
        </authorList>
    </citation>
    <scope>NUCLEOTIDE SEQUENCE [LARGE SCALE GENOMIC DNA]</scope>
    <source>
        <strain evidence="4 5">MEBiC13590</strain>
    </source>
</reference>
<dbReference type="Proteomes" id="UP000509367">
    <property type="component" value="Chromosome"/>
</dbReference>
<dbReference type="Pfam" id="PF13439">
    <property type="entry name" value="Glyco_transf_4"/>
    <property type="match status" value="1"/>
</dbReference>
<dbReference type="SUPFAM" id="SSF53756">
    <property type="entry name" value="UDP-Glycosyltransferase/glycogen phosphorylase"/>
    <property type="match status" value="1"/>
</dbReference>
<evidence type="ECO:0000259" key="2">
    <source>
        <dbReference type="Pfam" id="PF00534"/>
    </source>
</evidence>
<gene>
    <name evidence="4" type="ORF">HTY61_12185</name>
</gene>
<evidence type="ECO:0000256" key="1">
    <source>
        <dbReference type="SAM" id="MobiDB-lite"/>
    </source>
</evidence>
<dbReference type="Pfam" id="PF00534">
    <property type="entry name" value="Glycos_transf_1"/>
    <property type="match status" value="1"/>
</dbReference>
<accession>A0A6N1VE02</accession>
<dbReference type="Gene3D" id="3.40.50.2000">
    <property type="entry name" value="Glycogen Phosphorylase B"/>
    <property type="match status" value="2"/>
</dbReference>
<organism evidence="4 5">
    <name type="scientific">Oricola thermophila</name>
    <dbReference type="NCBI Taxonomy" id="2742145"/>
    <lineage>
        <taxon>Bacteria</taxon>
        <taxon>Pseudomonadati</taxon>
        <taxon>Pseudomonadota</taxon>
        <taxon>Alphaproteobacteria</taxon>
        <taxon>Hyphomicrobiales</taxon>
        <taxon>Ahrensiaceae</taxon>
        <taxon>Oricola</taxon>
    </lineage>
</organism>
<feature type="region of interest" description="Disordered" evidence="1">
    <location>
        <begin position="348"/>
        <end position="377"/>
    </location>
</feature>
<sequence length="377" mass="41776">MRIAQISPLYESVPPSLYGGTERVVSTLADTLVELGHDVTLFASGDSRTKARLVACRDKALRLDPARSWDLPAHLAMMEDVRSRIDSFDILHFHTDCFQMLLFEDVAARTVTTMHGRLDMKDLTPFLATHRRFPLVSVSDSQRTPCRFANFVATIPHGMKRDVIRPVESPSDDYVAFLGRISPEKGPDIAIDIARRAGWKIRIAAKVDTLDRGFYTETVEPLIKQGHVEFIGEIGDSQKSEFLGNARAVLFPIQWPEPFGLVMIEAMAAGTPVIAWPNGSVPEVIEDGVTGFHVTSVDDAVAAISRSAELDRARIRRTFERRFSDLAMAKAYVEVYEQLLAKARNRGKTSVRSSGMPAPHVAADVVKTDRANGKNTT</sequence>
<dbReference type="InterPro" id="IPR001296">
    <property type="entry name" value="Glyco_trans_1"/>
</dbReference>
<dbReference type="RefSeq" id="WP_175277052.1">
    <property type="nucleotide sequence ID" value="NZ_CP054836.1"/>
</dbReference>
<feature type="domain" description="Glycosyltransferase subfamily 4-like N-terminal" evidence="3">
    <location>
        <begin position="18"/>
        <end position="165"/>
    </location>
</feature>
<protein>
    <submittedName>
        <fullName evidence="4">Glycosyltransferase family 4 protein</fullName>
    </submittedName>
</protein>
<keyword evidence="4" id="KW-0808">Transferase</keyword>
<name>A0A6N1VE02_9HYPH</name>
<evidence type="ECO:0000313" key="5">
    <source>
        <dbReference type="Proteomes" id="UP000509367"/>
    </source>
</evidence>
<dbReference type="PANTHER" id="PTHR12526">
    <property type="entry name" value="GLYCOSYLTRANSFERASE"/>
    <property type="match status" value="1"/>
</dbReference>
<feature type="domain" description="Glycosyl transferase family 1" evidence="2">
    <location>
        <begin position="171"/>
        <end position="311"/>
    </location>
</feature>
<dbReference type="AlphaFoldDB" id="A0A6N1VE02"/>
<dbReference type="InterPro" id="IPR028098">
    <property type="entry name" value="Glyco_trans_4-like_N"/>
</dbReference>
<dbReference type="PANTHER" id="PTHR12526:SF595">
    <property type="entry name" value="BLL5217 PROTEIN"/>
    <property type="match status" value="1"/>
</dbReference>
<dbReference type="KEGG" id="orm:HTY61_12185"/>
<evidence type="ECO:0000313" key="4">
    <source>
        <dbReference type="EMBL" id="QKV19160.1"/>
    </source>
</evidence>
<proteinExistence type="predicted"/>
<evidence type="ECO:0000259" key="3">
    <source>
        <dbReference type="Pfam" id="PF13439"/>
    </source>
</evidence>
<dbReference type="CDD" id="cd03802">
    <property type="entry name" value="GT4_AviGT4-like"/>
    <property type="match status" value="1"/>
</dbReference>
<keyword evidence="5" id="KW-1185">Reference proteome</keyword>
<dbReference type="EMBL" id="CP054836">
    <property type="protein sequence ID" value="QKV19160.1"/>
    <property type="molecule type" value="Genomic_DNA"/>
</dbReference>
<feature type="compositionally biased region" description="Basic and acidic residues" evidence="1">
    <location>
        <begin position="366"/>
        <end position="377"/>
    </location>
</feature>
<dbReference type="GO" id="GO:0016757">
    <property type="term" value="F:glycosyltransferase activity"/>
    <property type="evidence" value="ECO:0007669"/>
    <property type="project" value="InterPro"/>
</dbReference>